<reference evidence="6 7" key="1">
    <citation type="journal article" date="2014" name="PLoS ONE">
        <title>Genomic Sequencing and Analysis of Sucra jujuba Nucleopolyhedrovirus.</title>
        <authorList>
            <person name="Liu X."/>
            <person name="Yin F."/>
            <person name="Zhu Z."/>
            <person name="Hou D."/>
            <person name="Wang J."/>
            <person name="Zhang L."/>
            <person name="Wang M."/>
            <person name="Wang H."/>
            <person name="Hu Z."/>
            <person name="Deng F."/>
        </authorList>
    </citation>
    <scope>NUCLEOTIDE SEQUENCE [LARGE SCALE GENOMIC DNA]</scope>
    <source>
        <strain evidence="6">473</strain>
    </source>
</reference>
<dbReference type="SMART" id="SM00184">
    <property type="entry name" value="RING"/>
    <property type="match status" value="1"/>
</dbReference>
<keyword evidence="1" id="KW-0479">Metal-binding</keyword>
<dbReference type="KEGG" id="vg:26382530"/>
<name>A0A097P937_9ABAC</name>
<evidence type="ECO:0000313" key="7">
    <source>
        <dbReference type="Proteomes" id="UP000201917"/>
    </source>
</evidence>
<dbReference type="PROSITE" id="PS50089">
    <property type="entry name" value="ZF_RING_2"/>
    <property type="match status" value="1"/>
</dbReference>
<dbReference type="EMBL" id="KJ676450">
    <property type="protein sequence ID" value="AIU41314.1"/>
    <property type="molecule type" value="Genomic_DNA"/>
</dbReference>
<dbReference type="Gene3D" id="3.30.40.10">
    <property type="entry name" value="Zinc/RING finger domain, C3HC4 (zinc finger)"/>
    <property type="match status" value="1"/>
</dbReference>
<dbReference type="Proteomes" id="UP000201917">
    <property type="component" value="Segment"/>
</dbReference>
<dbReference type="UniPathway" id="UPA00143"/>
<dbReference type="OrthoDB" id="28393at10239"/>
<dbReference type="Pfam" id="PF13639">
    <property type="entry name" value="zf-RING_2"/>
    <property type="match status" value="1"/>
</dbReference>
<keyword evidence="2 4" id="KW-0863">Zinc-finger</keyword>
<accession>A0A097P937</accession>
<evidence type="ECO:0000256" key="3">
    <source>
        <dbReference type="ARBA" id="ARBA00022833"/>
    </source>
</evidence>
<evidence type="ECO:0000256" key="4">
    <source>
        <dbReference type="PROSITE-ProRule" id="PRU00175"/>
    </source>
</evidence>
<dbReference type="PANTHER" id="PTHR45676:SF41">
    <property type="entry name" value="RING-H2 FINGER PROTEIN ATL66"/>
    <property type="match status" value="1"/>
</dbReference>
<dbReference type="RefSeq" id="YP_009186766.1">
    <property type="nucleotide sequence ID" value="NC_028636.1"/>
</dbReference>
<dbReference type="SUPFAM" id="SSF57850">
    <property type="entry name" value="RING/U-box"/>
    <property type="match status" value="1"/>
</dbReference>
<evidence type="ECO:0000256" key="1">
    <source>
        <dbReference type="ARBA" id="ARBA00022723"/>
    </source>
</evidence>
<evidence type="ECO:0000259" key="5">
    <source>
        <dbReference type="PROSITE" id="PS50089"/>
    </source>
</evidence>
<dbReference type="InterPro" id="IPR013083">
    <property type="entry name" value="Znf_RING/FYVE/PHD"/>
</dbReference>
<evidence type="ECO:0000313" key="6">
    <source>
        <dbReference type="EMBL" id="AIU41314.1"/>
    </source>
</evidence>
<proteinExistence type="predicted"/>
<dbReference type="GO" id="GO:0008270">
    <property type="term" value="F:zinc ion binding"/>
    <property type="evidence" value="ECO:0007669"/>
    <property type="project" value="UniProtKB-KW"/>
</dbReference>
<dbReference type="PROSITE" id="PS00518">
    <property type="entry name" value="ZF_RING_1"/>
    <property type="match status" value="1"/>
</dbReference>
<dbReference type="PANTHER" id="PTHR45676">
    <property type="entry name" value="RING-H2 FINGER PROTEIN ATL51-RELATED"/>
    <property type="match status" value="1"/>
</dbReference>
<sequence>MSSNNIDNTSNDDASIVRFNYTLSWQESAFMLLAAVPIEFTVIVEDVELELDDYNDINHDELQNGGTSQEPIEYGKHLKKMKSNSTEIFNNSCGVCLEDFKKSELVSVLTNCMHAFCVQCIDGWLAKSNLKYCPICRSSIK</sequence>
<keyword evidence="7" id="KW-1185">Reference proteome</keyword>
<protein>
    <submittedName>
        <fullName evidence="6">Orf75</fullName>
    </submittedName>
</protein>
<organism evidence="6 7">
    <name type="scientific">Sucra jujuba nucleopolyhedrovirus</name>
    <dbReference type="NCBI Taxonomy" id="1563660"/>
    <lineage>
        <taxon>Viruses</taxon>
        <taxon>Viruses incertae sedis</taxon>
        <taxon>Naldaviricetes</taxon>
        <taxon>Lefavirales</taxon>
        <taxon>Baculoviridae</taxon>
        <taxon>Alphabaculovirus</taxon>
        <taxon>Alphabaculovirus sujujubae</taxon>
    </lineage>
</organism>
<dbReference type="GO" id="GO:0016567">
    <property type="term" value="P:protein ubiquitination"/>
    <property type="evidence" value="ECO:0007669"/>
    <property type="project" value="UniProtKB-UniPathway"/>
</dbReference>
<evidence type="ECO:0000256" key="2">
    <source>
        <dbReference type="ARBA" id="ARBA00022771"/>
    </source>
</evidence>
<dbReference type="InterPro" id="IPR017907">
    <property type="entry name" value="Znf_RING_CS"/>
</dbReference>
<keyword evidence="3" id="KW-0862">Zinc</keyword>
<dbReference type="InterPro" id="IPR001841">
    <property type="entry name" value="Znf_RING"/>
</dbReference>
<dbReference type="GeneID" id="26382530"/>
<feature type="domain" description="RING-type" evidence="5">
    <location>
        <begin position="93"/>
        <end position="137"/>
    </location>
</feature>